<dbReference type="Gene3D" id="1.10.10.1100">
    <property type="entry name" value="BFD-like [2Fe-2S]-binding domain"/>
    <property type="match status" value="1"/>
</dbReference>
<comment type="caution">
    <text evidence="4">The sequence shown here is derived from an EMBL/GenBank/DDBJ whole genome shotgun (WGS) entry which is preliminary data.</text>
</comment>
<feature type="domain" description="SoxA A3" evidence="3">
    <location>
        <begin position="7"/>
        <end position="87"/>
    </location>
</feature>
<dbReference type="Pfam" id="PF17806">
    <property type="entry name" value="SO_alpha_A3"/>
    <property type="match status" value="1"/>
</dbReference>
<evidence type="ECO:0000313" key="4">
    <source>
        <dbReference type="EMBL" id="KEJ92057.1"/>
    </source>
</evidence>
<sequence length="90" mass="9873">MDKSKLIICRCNEITLADIETAIAKGEHSINEIKKRTTAGMGICQGRTCSRLITNIIREKTGLDGENVRQNTARPPVRPLPIDALGEGEK</sequence>
<dbReference type="STRING" id="2754.EH55_06665"/>
<dbReference type="InterPro" id="IPR041117">
    <property type="entry name" value="SoxA_A3"/>
</dbReference>
<feature type="region of interest" description="Disordered" evidence="2">
    <location>
        <begin position="65"/>
        <end position="90"/>
    </location>
</feature>
<keyword evidence="1" id="KW-0560">Oxidoreductase</keyword>
<reference evidence="4 5" key="1">
    <citation type="submission" date="2014-04" db="EMBL/GenBank/DDBJ databases">
        <title>Draft Genome Sequence of Synergistes jonesii.</title>
        <authorList>
            <person name="Coil D.A."/>
            <person name="Eisen J.A."/>
            <person name="Holland-Moritz H.E."/>
        </authorList>
    </citation>
    <scope>NUCLEOTIDE SEQUENCE [LARGE SCALE GENOMIC DNA]</scope>
    <source>
        <strain evidence="4 5">78-1</strain>
    </source>
</reference>
<dbReference type="AlphaFoldDB" id="A0A073J2Y4"/>
<dbReference type="CDD" id="cd19946">
    <property type="entry name" value="GlpA-like_Fer2_BFD-like"/>
    <property type="match status" value="1"/>
</dbReference>
<dbReference type="PANTHER" id="PTHR42949:SF3">
    <property type="entry name" value="ANAEROBIC GLYCEROL-3-PHOSPHATE DEHYDROGENASE SUBUNIT B"/>
    <property type="match status" value="1"/>
</dbReference>
<dbReference type="EMBL" id="JMKI01000036">
    <property type="protein sequence ID" value="KEJ92057.1"/>
    <property type="molecule type" value="Genomic_DNA"/>
</dbReference>
<name>A0A073J2Y4_9BACT</name>
<evidence type="ECO:0000259" key="3">
    <source>
        <dbReference type="Pfam" id="PF17806"/>
    </source>
</evidence>
<accession>A0A073J2Y4</accession>
<proteinExistence type="predicted"/>
<evidence type="ECO:0000256" key="1">
    <source>
        <dbReference type="ARBA" id="ARBA00023002"/>
    </source>
</evidence>
<dbReference type="InterPro" id="IPR051691">
    <property type="entry name" value="Metab_Enz_Cyan_OpOx_G3PDH"/>
</dbReference>
<dbReference type="InterPro" id="IPR041854">
    <property type="entry name" value="BFD-like_2Fe2S-bd_dom_sf"/>
</dbReference>
<evidence type="ECO:0000256" key="2">
    <source>
        <dbReference type="SAM" id="MobiDB-lite"/>
    </source>
</evidence>
<keyword evidence="5" id="KW-1185">Reference proteome</keyword>
<protein>
    <recommendedName>
        <fullName evidence="3">SoxA A3 domain-containing protein</fullName>
    </recommendedName>
</protein>
<organism evidence="4 5">
    <name type="scientific">Synergistes jonesii</name>
    <dbReference type="NCBI Taxonomy" id="2754"/>
    <lineage>
        <taxon>Bacteria</taxon>
        <taxon>Thermotogati</taxon>
        <taxon>Synergistota</taxon>
        <taxon>Synergistia</taxon>
        <taxon>Synergistales</taxon>
        <taxon>Synergistaceae</taxon>
        <taxon>Synergistes</taxon>
    </lineage>
</organism>
<dbReference type="GO" id="GO:0016491">
    <property type="term" value="F:oxidoreductase activity"/>
    <property type="evidence" value="ECO:0007669"/>
    <property type="project" value="UniProtKB-KW"/>
</dbReference>
<gene>
    <name evidence="4" type="ORF">EH55_06665</name>
</gene>
<evidence type="ECO:0000313" key="5">
    <source>
        <dbReference type="Proteomes" id="UP000027665"/>
    </source>
</evidence>
<dbReference type="eggNOG" id="COG1143">
    <property type="taxonomic scope" value="Bacteria"/>
</dbReference>
<dbReference type="Proteomes" id="UP000027665">
    <property type="component" value="Unassembled WGS sequence"/>
</dbReference>
<dbReference type="PANTHER" id="PTHR42949">
    <property type="entry name" value="ANAEROBIC GLYCEROL-3-PHOSPHATE DEHYDROGENASE SUBUNIT B"/>
    <property type="match status" value="1"/>
</dbReference>